<dbReference type="STRING" id="1379270.GEMMAAP_06580"/>
<evidence type="ECO:0000256" key="1">
    <source>
        <dbReference type="ARBA" id="ARBA00004651"/>
    </source>
</evidence>
<keyword evidence="3 7" id="KW-0812">Transmembrane</keyword>
<evidence type="ECO:0000256" key="5">
    <source>
        <dbReference type="ARBA" id="ARBA00023136"/>
    </source>
</evidence>
<protein>
    <recommendedName>
        <fullName evidence="12">ABC transporter permease</fullName>
    </recommendedName>
</protein>
<dbReference type="eggNOG" id="COG0577">
    <property type="taxonomic scope" value="Bacteria"/>
</dbReference>
<evidence type="ECO:0000313" key="11">
    <source>
        <dbReference type="Proteomes" id="UP000076404"/>
    </source>
</evidence>
<dbReference type="Proteomes" id="UP000076404">
    <property type="component" value="Chromosome"/>
</dbReference>
<feature type="transmembrane region" description="Helical" evidence="7">
    <location>
        <begin position="336"/>
        <end position="362"/>
    </location>
</feature>
<evidence type="ECO:0000259" key="8">
    <source>
        <dbReference type="Pfam" id="PF02687"/>
    </source>
</evidence>
<sequence>MNFFEAVRLALGTIRVQKLKSFFTLIGVTIGVMFLIAVVSIVEGMSKYVENDFAGKLFGVNTFTLRRWNDFNTDDNLDWREIQRRPRIFPYEAQIVREVLPPGSISAVASETFLNANSPFARPRQVQAVATEASYFTIKKFNVERGRAFGMQEVNVGARVLVIGVDVAEHFFSGLDPVGRELRIAGVPYEVIGVIEKQGTVFGFSLDRLAIAPYTSPLLRTIRPRGDIESLVVQAPSAPLVTDGMDATREVLRSARRLPPGKKDNFALETQDEAMAFFDGIKSKMVIFGTALPAIGLVVGAMVIMNIMLVAVAERTREIGVRKALGARKRDIMSQFLVESATLSVVGAAIGIGLGIGLAAVIEAFTPLPAAVAPWSVVLALVVGAGVGIAAGIYPASRAARLDPIVALRTE</sequence>
<comment type="subcellular location">
    <subcellularLocation>
        <location evidence="1">Cell membrane</location>
        <topology evidence="1">Multi-pass membrane protein</topology>
    </subcellularLocation>
</comment>
<dbReference type="OrthoDB" id="9770036at2"/>
<evidence type="ECO:0000256" key="3">
    <source>
        <dbReference type="ARBA" id="ARBA00022692"/>
    </source>
</evidence>
<dbReference type="PANTHER" id="PTHR30572:SF4">
    <property type="entry name" value="ABC TRANSPORTER PERMEASE YTRF"/>
    <property type="match status" value="1"/>
</dbReference>
<evidence type="ECO:0000256" key="7">
    <source>
        <dbReference type="SAM" id="Phobius"/>
    </source>
</evidence>
<dbReference type="EMBL" id="CP011454">
    <property type="protein sequence ID" value="AMW04602.1"/>
    <property type="molecule type" value="Genomic_DNA"/>
</dbReference>
<evidence type="ECO:0000313" key="10">
    <source>
        <dbReference type="EMBL" id="AMW04602.1"/>
    </source>
</evidence>
<dbReference type="InterPro" id="IPR003838">
    <property type="entry name" value="ABC3_permease_C"/>
</dbReference>
<proteinExistence type="inferred from homology"/>
<organism evidence="10 11">
    <name type="scientific">Gemmatimonas phototrophica</name>
    <dbReference type="NCBI Taxonomy" id="1379270"/>
    <lineage>
        <taxon>Bacteria</taxon>
        <taxon>Pseudomonadati</taxon>
        <taxon>Gemmatimonadota</taxon>
        <taxon>Gemmatimonadia</taxon>
        <taxon>Gemmatimonadales</taxon>
        <taxon>Gemmatimonadaceae</taxon>
        <taxon>Gemmatimonas</taxon>
    </lineage>
</organism>
<keyword evidence="2" id="KW-1003">Cell membrane</keyword>
<keyword evidence="11" id="KW-1185">Reference proteome</keyword>
<feature type="domain" description="ABC3 transporter permease C-terminal" evidence="8">
    <location>
        <begin position="292"/>
        <end position="404"/>
    </location>
</feature>
<dbReference type="GO" id="GO:0005886">
    <property type="term" value="C:plasma membrane"/>
    <property type="evidence" value="ECO:0007669"/>
    <property type="project" value="UniProtKB-SubCell"/>
</dbReference>
<gene>
    <name evidence="10" type="ORF">GEMMAAP_06580</name>
</gene>
<dbReference type="GO" id="GO:0022857">
    <property type="term" value="F:transmembrane transporter activity"/>
    <property type="evidence" value="ECO:0007669"/>
    <property type="project" value="TreeGrafter"/>
</dbReference>
<dbReference type="RefSeq" id="WP_026850342.1">
    <property type="nucleotide sequence ID" value="NZ_CP011454.1"/>
</dbReference>
<feature type="transmembrane region" description="Helical" evidence="7">
    <location>
        <begin position="21"/>
        <end position="42"/>
    </location>
</feature>
<name>A0A143BJ80_9BACT</name>
<dbReference type="Pfam" id="PF02687">
    <property type="entry name" value="FtsX"/>
    <property type="match status" value="1"/>
</dbReference>
<feature type="transmembrane region" description="Helical" evidence="7">
    <location>
        <begin position="285"/>
        <end position="313"/>
    </location>
</feature>
<dbReference type="Pfam" id="PF12704">
    <property type="entry name" value="MacB_PCD"/>
    <property type="match status" value="1"/>
</dbReference>
<evidence type="ECO:0008006" key="12">
    <source>
        <dbReference type="Google" id="ProtNLM"/>
    </source>
</evidence>
<dbReference type="AlphaFoldDB" id="A0A143BJ80"/>
<dbReference type="KEGG" id="gph:GEMMAAP_06580"/>
<dbReference type="InterPro" id="IPR050250">
    <property type="entry name" value="Macrolide_Exporter_MacB"/>
</dbReference>
<keyword evidence="5 7" id="KW-0472">Membrane</keyword>
<comment type="similarity">
    <text evidence="6">Belongs to the ABC-4 integral membrane protein family.</text>
</comment>
<feature type="domain" description="MacB-like periplasmic core" evidence="9">
    <location>
        <begin position="21"/>
        <end position="238"/>
    </location>
</feature>
<dbReference type="PANTHER" id="PTHR30572">
    <property type="entry name" value="MEMBRANE COMPONENT OF TRANSPORTER-RELATED"/>
    <property type="match status" value="1"/>
</dbReference>
<evidence type="ECO:0000259" key="9">
    <source>
        <dbReference type="Pfam" id="PF12704"/>
    </source>
</evidence>
<feature type="transmembrane region" description="Helical" evidence="7">
    <location>
        <begin position="374"/>
        <end position="394"/>
    </location>
</feature>
<evidence type="ECO:0000256" key="4">
    <source>
        <dbReference type="ARBA" id="ARBA00022989"/>
    </source>
</evidence>
<reference evidence="10 11" key="2">
    <citation type="journal article" date="2016" name="Environ. Microbiol. Rep.">
        <title>Metagenomic evidence for the presence of phototrophic Gemmatimonadetes bacteria in diverse environments.</title>
        <authorList>
            <person name="Zeng Y."/>
            <person name="Baumbach J."/>
            <person name="Barbosa E.G."/>
            <person name="Azevedo V."/>
            <person name="Zhang C."/>
            <person name="Koblizek M."/>
        </authorList>
    </citation>
    <scope>NUCLEOTIDE SEQUENCE [LARGE SCALE GENOMIC DNA]</scope>
    <source>
        <strain evidence="10 11">AP64</strain>
    </source>
</reference>
<dbReference type="InterPro" id="IPR025857">
    <property type="entry name" value="MacB_PCD"/>
</dbReference>
<evidence type="ECO:0000256" key="6">
    <source>
        <dbReference type="ARBA" id="ARBA00038076"/>
    </source>
</evidence>
<keyword evidence="4 7" id="KW-1133">Transmembrane helix</keyword>
<reference evidence="10 11" key="1">
    <citation type="journal article" date="2014" name="Proc. Natl. Acad. Sci. U.S.A.">
        <title>Functional type 2 photosynthetic reaction centers found in the rare bacterial phylum Gemmatimonadetes.</title>
        <authorList>
            <person name="Zeng Y."/>
            <person name="Feng F."/>
            <person name="Medova H."/>
            <person name="Dean J."/>
            <person name="Koblizek M."/>
        </authorList>
    </citation>
    <scope>NUCLEOTIDE SEQUENCE [LARGE SCALE GENOMIC DNA]</scope>
    <source>
        <strain evidence="10 11">AP64</strain>
    </source>
</reference>
<evidence type="ECO:0000256" key="2">
    <source>
        <dbReference type="ARBA" id="ARBA00022475"/>
    </source>
</evidence>
<accession>A0A143BJ80</accession>